<dbReference type="EMBL" id="MK318971">
    <property type="protein sequence ID" value="QCL09592.1"/>
    <property type="molecule type" value="Genomic_DNA"/>
</dbReference>
<organism evidence="3">
    <name type="scientific">Rhizobium rhizogenes</name>
    <name type="common">Agrobacterium rhizogenes</name>
    <dbReference type="NCBI Taxonomy" id="359"/>
    <lineage>
        <taxon>Bacteria</taxon>
        <taxon>Pseudomonadati</taxon>
        <taxon>Pseudomonadota</taxon>
        <taxon>Alphaproteobacteria</taxon>
        <taxon>Hyphomicrobiales</taxon>
        <taxon>Rhizobiaceae</taxon>
        <taxon>Rhizobium/Agrobacterium group</taxon>
        <taxon>Rhizobium</taxon>
    </lineage>
</organism>
<geneLocation type="plasmid" evidence="3">
    <name>pColt5.8a</name>
</geneLocation>
<evidence type="ECO:0000313" key="3">
    <source>
        <dbReference type="EMBL" id="QCL09592.1"/>
    </source>
</evidence>
<protein>
    <submittedName>
        <fullName evidence="3">Hint domain protein</fullName>
    </submittedName>
</protein>
<name>A0A7S5DSQ5_RHIRH</name>
<dbReference type="InterPro" id="IPR036844">
    <property type="entry name" value="Hint_dom_sf"/>
</dbReference>
<feature type="domain" description="Hedgehog/Intein (Hint)" evidence="1">
    <location>
        <begin position="202"/>
        <end position="338"/>
    </location>
</feature>
<dbReference type="AlphaFoldDB" id="A0A7S5DSQ5"/>
<dbReference type="RefSeq" id="WP_201009180.1">
    <property type="nucleotide sequence ID" value="NZ_MK318969.1"/>
</dbReference>
<geneLocation type="plasmid" evidence="2">
    <name>pC5.7c</name>
</geneLocation>
<evidence type="ECO:0000259" key="1">
    <source>
        <dbReference type="Pfam" id="PF13403"/>
    </source>
</evidence>
<gene>
    <name evidence="2" type="ORF">pC5.7c_556</name>
    <name evidence="3" type="ORF">pC5.8a_100</name>
</gene>
<proteinExistence type="predicted"/>
<keyword evidence="3" id="KW-0614">Plasmid</keyword>
<accession>A0A7S5DSQ5</accession>
<reference evidence="3" key="1">
    <citation type="submission" date="2018-12" db="EMBL/GenBank/DDBJ databases">
        <title>Three Rhizobium rhizogenes strains isolated from the same crown gall tumor carry diverse plasmids.</title>
        <authorList>
            <person name="Pulawska J."/>
            <person name="Kuzmanovic N."/>
        </authorList>
    </citation>
    <scope>NUCLEOTIDE SEQUENCE</scope>
    <source>
        <strain evidence="2">C5.7</strain>
        <strain evidence="3">Colt5.8</strain>
        <plasmid evidence="2">pC5.7c</plasmid>
        <plasmid evidence="3">pColt5.8a</plasmid>
    </source>
</reference>
<sequence length="547" mass="58340">MTTYTWTNHDLNNIWIDPANWSPNGLPDFGDSIVINNGDVISPPRGHQPDIGSLFLSPTSTLGLYAGLAQTWIKIDGPITGGGGISISSLSHLEAGSGVTSAVGWVYVAGSYQWGGSGSSQVVTLADGARFNFSTQFGGTIYQQGTGATTIAYNGPGAVSSISVDGQIATFVTTAGDFTLNFAANLNPSTFILDAATGTIVVCFVTGTLVQTTRGDIAVEDLRVGDVVITASSQHRPIRWIGSTELDCANARDPQACWPIRIAAGALGPDKPEHDLFVSPAHGICTTVVTDVLIPASALVNGSTIVQAECESVTYWHVELDEHDILVTNGLPSESYIDHGNRDFFSHTAGRSIRLVRGDGQRRLTYVSEGPLVEAVRMQLRARALDMGWTLSDDPFADVHLVAEGQRIDPVIDGWRARFHVPASVSELTLFSEWGVPSVIGTSGDGRRLGVCISGMIIEDETTEPRHIDSNDGRLNDGFHYLEGGCRRWTTGRARLPSSLWKDCTGPFSLTIDLGGPAVPRWIPPTSSGEPAIAERSAHAAWDTVSL</sequence>
<dbReference type="Pfam" id="PF13403">
    <property type="entry name" value="Hint_2"/>
    <property type="match status" value="1"/>
</dbReference>
<dbReference type="Gene3D" id="2.170.16.10">
    <property type="entry name" value="Hedgehog/Intein (Hint) domain"/>
    <property type="match status" value="1"/>
</dbReference>
<dbReference type="EMBL" id="MK318969">
    <property type="protein sequence ID" value="QCL09423.1"/>
    <property type="molecule type" value="Genomic_DNA"/>
</dbReference>
<dbReference type="InterPro" id="IPR028992">
    <property type="entry name" value="Hedgehog/Intein_dom"/>
</dbReference>
<evidence type="ECO:0000313" key="2">
    <source>
        <dbReference type="EMBL" id="QCL09423.1"/>
    </source>
</evidence>
<dbReference type="SUPFAM" id="SSF51294">
    <property type="entry name" value="Hedgehog/intein (Hint) domain"/>
    <property type="match status" value="1"/>
</dbReference>